<evidence type="ECO:0000313" key="3">
    <source>
        <dbReference type="EMBL" id="MBD3866574.1"/>
    </source>
</evidence>
<dbReference type="Pfam" id="PF00892">
    <property type="entry name" value="EamA"/>
    <property type="match status" value="2"/>
</dbReference>
<sequence length="291" mass="30406">MAAGNKVRAGLALTVAVVAISWSAILVRLAAAPALAIAFYRMLFSTAALAPSGIRATGPVSRRDLGLATLAGVLLGLHFASWISSLDYTSVASSVMLVTTQPLFTAVLGPSVLGERVGARGVFAVILSLAGIALIAGGDLQTGGQALLGDGLAVVGALTASVYFMIGRALRNRIRFTRYLLLVNGAATLVLLVFVLSYGVPLRGFPPMAWLWFALLAAGPNLVGHGLLNWSVRRLPAFPVNMAVLGEPVLATLYAAILFKEMPTRLFYPGAALILAGLLIVQWNREEGEAA</sequence>
<feature type="transmembrane region" description="Helical" evidence="1">
    <location>
        <begin position="7"/>
        <end position="25"/>
    </location>
</feature>
<proteinExistence type="predicted"/>
<keyword evidence="1" id="KW-0472">Membrane</keyword>
<feature type="domain" description="EamA" evidence="2">
    <location>
        <begin position="148"/>
        <end position="281"/>
    </location>
</feature>
<keyword evidence="1" id="KW-1133">Transmembrane helix</keyword>
<dbReference type="InterPro" id="IPR000620">
    <property type="entry name" value="EamA_dom"/>
</dbReference>
<comment type="caution">
    <text evidence="3">The sequence shown here is derived from an EMBL/GenBank/DDBJ whole genome shotgun (WGS) entry which is preliminary data.</text>
</comment>
<accession>A0A8J6XZS8</accession>
<gene>
    <name evidence="3" type="ORF">IFK94_00470</name>
</gene>
<evidence type="ECO:0000313" key="4">
    <source>
        <dbReference type="Proteomes" id="UP000648239"/>
    </source>
</evidence>
<keyword evidence="1" id="KW-0812">Transmembrane</keyword>
<dbReference type="SUPFAM" id="SSF103481">
    <property type="entry name" value="Multidrug resistance efflux transporter EmrE"/>
    <property type="match status" value="2"/>
</dbReference>
<feature type="transmembrane region" description="Helical" evidence="1">
    <location>
        <begin position="240"/>
        <end position="259"/>
    </location>
</feature>
<feature type="transmembrane region" description="Helical" evidence="1">
    <location>
        <begin position="31"/>
        <end position="53"/>
    </location>
</feature>
<evidence type="ECO:0000256" key="1">
    <source>
        <dbReference type="SAM" id="Phobius"/>
    </source>
</evidence>
<organism evidence="3 4">
    <name type="scientific">Candidatus Polarisedimenticola svalbardensis</name>
    <dbReference type="NCBI Taxonomy" id="2886004"/>
    <lineage>
        <taxon>Bacteria</taxon>
        <taxon>Pseudomonadati</taxon>
        <taxon>Acidobacteriota</taxon>
        <taxon>Candidatus Polarisedimenticolia</taxon>
        <taxon>Candidatus Polarisedimenticolales</taxon>
        <taxon>Candidatus Polarisedimenticolaceae</taxon>
        <taxon>Candidatus Polarisedimenticola</taxon>
    </lineage>
</organism>
<dbReference type="PANTHER" id="PTHR22911:SF76">
    <property type="entry name" value="EAMA DOMAIN-CONTAINING PROTEIN"/>
    <property type="match status" value="1"/>
</dbReference>
<dbReference type="InterPro" id="IPR037185">
    <property type="entry name" value="EmrE-like"/>
</dbReference>
<feature type="transmembrane region" description="Helical" evidence="1">
    <location>
        <begin position="121"/>
        <end position="140"/>
    </location>
</feature>
<dbReference type="GO" id="GO:0016020">
    <property type="term" value="C:membrane"/>
    <property type="evidence" value="ECO:0007669"/>
    <property type="project" value="InterPro"/>
</dbReference>
<evidence type="ECO:0000259" key="2">
    <source>
        <dbReference type="Pfam" id="PF00892"/>
    </source>
</evidence>
<dbReference type="Proteomes" id="UP000648239">
    <property type="component" value="Unassembled WGS sequence"/>
</dbReference>
<dbReference type="AlphaFoldDB" id="A0A8J6XZS8"/>
<feature type="transmembrane region" description="Helical" evidence="1">
    <location>
        <begin position="210"/>
        <end position="228"/>
    </location>
</feature>
<feature type="domain" description="EamA" evidence="2">
    <location>
        <begin position="13"/>
        <end position="136"/>
    </location>
</feature>
<feature type="transmembrane region" description="Helical" evidence="1">
    <location>
        <begin position="179"/>
        <end position="198"/>
    </location>
</feature>
<reference evidence="3 4" key="1">
    <citation type="submission" date="2020-08" db="EMBL/GenBank/DDBJ databases">
        <title>Acidobacteriota in marine sediments use diverse sulfur dissimilation pathways.</title>
        <authorList>
            <person name="Wasmund K."/>
        </authorList>
    </citation>
    <scope>NUCLEOTIDE SEQUENCE [LARGE SCALE GENOMIC DNA]</scope>
    <source>
        <strain evidence="3">MAG AM4</strain>
    </source>
</reference>
<dbReference type="EMBL" id="JACXWD010000001">
    <property type="protein sequence ID" value="MBD3866574.1"/>
    <property type="molecule type" value="Genomic_DNA"/>
</dbReference>
<dbReference type="PANTHER" id="PTHR22911">
    <property type="entry name" value="ACYL-MALONYL CONDENSING ENZYME-RELATED"/>
    <property type="match status" value="1"/>
</dbReference>
<name>A0A8J6XZS8_9BACT</name>
<feature type="transmembrane region" description="Helical" evidence="1">
    <location>
        <begin position="65"/>
        <end position="84"/>
    </location>
</feature>
<protein>
    <submittedName>
        <fullName evidence="3">DMT family transporter</fullName>
    </submittedName>
</protein>
<feature type="transmembrane region" description="Helical" evidence="1">
    <location>
        <begin position="90"/>
        <end position="109"/>
    </location>
</feature>
<feature type="transmembrane region" description="Helical" evidence="1">
    <location>
        <begin position="265"/>
        <end position="283"/>
    </location>
</feature>
<feature type="transmembrane region" description="Helical" evidence="1">
    <location>
        <begin position="146"/>
        <end position="167"/>
    </location>
</feature>